<name>A0A844ZX10_9SPHN</name>
<accession>A0A844ZX10</accession>
<feature type="signal peptide" evidence="2">
    <location>
        <begin position="1"/>
        <end position="23"/>
    </location>
</feature>
<dbReference type="RefSeq" id="WP_160603528.1">
    <property type="nucleotide sequence ID" value="NZ_WTYX01000001.1"/>
</dbReference>
<protein>
    <submittedName>
        <fullName evidence="3">DUF2975 domain-containing protein</fullName>
    </submittedName>
</protein>
<evidence type="ECO:0000256" key="2">
    <source>
        <dbReference type="SAM" id="SignalP"/>
    </source>
</evidence>
<proteinExistence type="predicted"/>
<keyword evidence="4" id="KW-1185">Reference proteome</keyword>
<feature type="transmembrane region" description="Helical" evidence="1">
    <location>
        <begin position="122"/>
        <end position="144"/>
    </location>
</feature>
<keyword evidence="1" id="KW-0472">Membrane</keyword>
<dbReference type="OrthoDB" id="7408955at2"/>
<feature type="chain" id="PRO_5032470328" evidence="2">
    <location>
        <begin position="24"/>
        <end position="208"/>
    </location>
</feature>
<gene>
    <name evidence="3" type="ORF">GRI41_04320</name>
</gene>
<evidence type="ECO:0000256" key="1">
    <source>
        <dbReference type="SAM" id="Phobius"/>
    </source>
</evidence>
<keyword evidence="1" id="KW-0812">Transmembrane</keyword>
<keyword evidence="1" id="KW-1133">Transmembrane helix</keyword>
<dbReference type="Pfam" id="PF11188">
    <property type="entry name" value="DUF2975"/>
    <property type="match status" value="1"/>
</dbReference>
<dbReference type="InterPro" id="IPR021354">
    <property type="entry name" value="DUF2975"/>
</dbReference>
<comment type="caution">
    <text evidence="3">The sequence shown here is derived from an EMBL/GenBank/DDBJ whole genome shotgun (WGS) entry which is preliminary data.</text>
</comment>
<evidence type="ECO:0000313" key="3">
    <source>
        <dbReference type="EMBL" id="MXO90039.1"/>
    </source>
</evidence>
<sequence length="208" mass="22675">MTAIWTKRFVNTLLVLVAIAALAAVIQAAGSIADGKFHMVSYPASSENIRMEPLGGESAWWQMQAGTVRVDDHSWLRAARLVGRLAGLALLAGMFWQLRGLLVRIAEGDVFSDANVAALKRVGKLLIATSVLSISITFMTQYAILEAIPDMAERAIHPSISWNVKGVENIWMEYTPPIIPVLLAMISFITAGAFQSGKNYREDSESVV</sequence>
<dbReference type="EMBL" id="WTYX01000001">
    <property type="protein sequence ID" value="MXO90039.1"/>
    <property type="molecule type" value="Genomic_DNA"/>
</dbReference>
<evidence type="ECO:0000313" key="4">
    <source>
        <dbReference type="Proteomes" id="UP000442714"/>
    </source>
</evidence>
<keyword evidence="2" id="KW-0732">Signal</keyword>
<dbReference type="Proteomes" id="UP000442714">
    <property type="component" value="Unassembled WGS sequence"/>
</dbReference>
<organism evidence="3 4">
    <name type="scientific">Pontixanthobacter aquaemixtae</name>
    <dbReference type="NCBI Taxonomy" id="1958940"/>
    <lineage>
        <taxon>Bacteria</taxon>
        <taxon>Pseudomonadati</taxon>
        <taxon>Pseudomonadota</taxon>
        <taxon>Alphaproteobacteria</taxon>
        <taxon>Sphingomonadales</taxon>
        <taxon>Erythrobacteraceae</taxon>
        <taxon>Pontixanthobacter</taxon>
    </lineage>
</organism>
<dbReference type="AlphaFoldDB" id="A0A844ZX10"/>
<reference evidence="3 4" key="1">
    <citation type="submission" date="2019-12" db="EMBL/GenBank/DDBJ databases">
        <title>Genomic-based taxomic classification of the family Erythrobacteraceae.</title>
        <authorList>
            <person name="Xu L."/>
        </authorList>
    </citation>
    <scope>NUCLEOTIDE SEQUENCE [LARGE SCALE GENOMIC DNA]</scope>
    <source>
        <strain evidence="3 4">KCTC 52763</strain>
    </source>
</reference>
<feature type="transmembrane region" description="Helical" evidence="1">
    <location>
        <begin position="174"/>
        <end position="194"/>
    </location>
</feature>
<feature type="transmembrane region" description="Helical" evidence="1">
    <location>
        <begin position="81"/>
        <end position="102"/>
    </location>
</feature>